<dbReference type="GeneID" id="177462"/>
<dbReference type="GO" id="GO:0007131">
    <property type="term" value="P:reciprocal meiotic recombination"/>
    <property type="evidence" value="ECO:0000303"/>
    <property type="project" value="ComplexPortal"/>
</dbReference>
<evidence type="ECO:0000256" key="2">
    <source>
        <dbReference type="ARBA" id="ARBA00004286"/>
    </source>
</evidence>
<dbReference type="AGR" id="WB:WBGene00001862"/>
<dbReference type="EMBL" id="AF172351">
    <property type="protein sequence ID" value="AAD51103.1"/>
    <property type="molecule type" value="mRNA"/>
</dbReference>
<feature type="domain" description="HORMA" evidence="7">
    <location>
        <begin position="33"/>
        <end position="239"/>
    </location>
</feature>
<reference evidence="14" key="5">
    <citation type="journal article" date="2023" name="PLoS Genet.">
        <title>The conserved AAA ATPase PCH-2 distributes its regulation of meiotic prophase events through multiple meiotic HORMADs in C. elegans.</title>
        <authorList>
            <person name="Russo A.E."/>
            <person name="Giacopazzi S."/>
            <person name="Deshong A."/>
            <person name="Menon M."/>
            <person name="Ortiz V."/>
            <person name="Ego K.M."/>
            <person name="Corbett K.D."/>
            <person name="Bhalla N."/>
        </authorList>
    </citation>
    <scope>X-RAY CRYSTALLOGRAPHY (1.30 ANGSTROMS)</scope>
</reference>
<dbReference type="PaxDb" id="6239-ZK381.1.1"/>
<dbReference type="PDB" id="4TZJ">
    <property type="method" value="X-ray"/>
    <property type="resolution" value="2.85 A"/>
    <property type="chains" value="A=1-280"/>
</dbReference>
<keyword evidence="10" id="KW-1185">Reference proteome</keyword>
<dbReference type="GO" id="GO:0000800">
    <property type="term" value="C:lateral element"/>
    <property type="evidence" value="ECO:0000314"/>
    <property type="project" value="WormBase"/>
</dbReference>
<name>G5EBG0_CAEEL</name>
<dbReference type="GO" id="GO:0007130">
    <property type="term" value="P:synaptonemal complex assembly"/>
    <property type="evidence" value="ECO:0000315"/>
    <property type="project" value="WormBase"/>
</dbReference>
<dbReference type="PANTHER" id="PTHR48225">
    <property type="entry name" value="HORMA DOMAIN-CONTAINING PROTEIN 1"/>
    <property type="match status" value="1"/>
</dbReference>
<evidence type="ECO:0000313" key="10">
    <source>
        <dbReference type="Proteomes" id="UP000001940"/>
    </source>
</evidence>
<reference evidence="8" key="2">
    <citation type="journal article" date="1999" name="Genes Dev.">
        <title>Synapsis and chiasma formation in Caenorhabditis elegans require HIM-3, a meiotic chromosome core component that functions in chromosome segregation.</title>
        <authorList>
            <person name="Zetka M.C."/>
            <person name="Kawasaki I."/>
            <person name="Strome S."/>
            <person name="Muller F."/>
        </authorList>
    </citation>
    <scope>NUCLEOTIDE SEQUENCE</scope>
    <source>
        <strain evidence="8">Bristol N2</strain>
    </source>
</reference>
<evidence type="ECO:0000259" key="7">
    <source>
        <dbReference type="PROSITE" id="PS50815"/>
    </source>
</evidence>
<organism evidence="9 10">
    <name type="scientific">Caenorhabditis elegans</name>
    <dbReference type="NCBI Taxonomy" id="6239"/>
    <lineage>
        <taxon>Eukaryota</taxon>
        <taxon>Metazoa</taxon>
        <taxon>Ecdysozoa</taxon>
        <taxon>Nematoda</taxon>
        <taxon>Chromadorea</taxon>
        <taxon>Rhabditida</taxon>
        <taxon>Rhabditina</taxon>
        <taxon>Rhabditomorpha</taxon>
        <taxon>Rhabditoidea</taxon>
        <taxon>Rhabditidae</taxon>
        <taxon>Peloderinae</taxon>
        <taxon>Caenorhabditis</taxon>
    </lineage>
</organism>
<dbReference type="FunCoup" id="G5EBG0">
    <property type="interactions" value="42"/>
</dbReference>
<dbReference type="EMBL" id="BX284604">
    <property type="protein sequence ID" value="CCD62007.1"/>
    <property type="molecule type" value="Genomic_DNA"/>
</dbReference>
<dbReference type="PDBsum" id="4TZS"/>
<reference evidence="9" key="6">
    <citation type="submission" date="2024-10" db="EMBL/GenBank/DDBJ databases">
        <authorList>
            <consortium name="WormBase Consortium"/>
            <person name="WormBase"/>
        </authorList>
    </citation>
    <scope>NUCLEOTIDE SEQUENCE</scope>
    <source>
        <strain evidence="9">Bristol N2</strain>
    </source>
</reference>
<dbReference type="HOGENOM" id="CLU_083420_0_0_1"/>
<dbReference type="GO" id="GO:0045132">
    <property type="term" value="P:meiotic chromosome segregation"/>
    <property type="evidence" value="ECO:0000303"/>
    <property type="project" value="ComplexPortal"/>
</dbReference>
<dbReference type="IntAct" id="G5EBG0">
    <property type="interactions" value="1"/>
</dbReference>
<dbReference type="InterPro" id="IPR003511">
    <property type="entry name" value="HORMA_dom"/>
</dbReference>
<evidence type="ECO:0000313" key="9">
    <source>
        <dbReference type="EMBL" id="CCD62007.1"/>
    </source>
</evidence>
<dbReference type="GO" id="GO:0005694">
    <property type="term" value="C:chromosome"/>
    <property type="evidence" value="ECO:0000314"/>
    <property type="project" value="UniProtKB"/>
</dbReference>
<evidence type="ECO:0007829" key="14">
    <source>
        <dbReference type="PDB" id="8CXK"/>
    </source>
</evidence>
<evidence type="ECO:0000256" key="4">
    <source>
        <dbReference type="ARBA" id="ARBA00023242"/>
    </source>
</evidence>
<dbReference type="PDBsum" id="4TZO"/>
<dbReference type="GO" id="GO:0007129">
    <property type="term" value="P:homologous chromosome pairing at meiosis"/>
    <property type="evidence" value="ECO:0000303"/>
    <property type="project" value="ComplexPortal"/>
</dbReference>
<protein>
    <submittedName>
        <fullName evidence="9">HORMA domain-containing protein</fullName>
    </submittedName>
    <submittedName>
        <fullName evidence="8">Meiotic chromosome core protein</fullName>
    </submittedName>
</protein>
<comment type="subcellular location">
    <subcellularLocation>
        <location evidence="2">Chromosome</location>
    </subcellularLocation>
    <subcellularLocation>
        <location evidence="1">Nucleus</location>
    </subcellularLocation>
</comment>
<dbReference type="GO" id="GO:0000795">
    <property type="term" value="C:synaptonemal complex"/>
    <property type="evidence" value="ECO:0000303"/>
    <property type="project" value="ComplexPortal"/>
</dbReference>
<dbReference type="PDB" id="4TRK">
    <property type="method" value="X-ray"/>
    <property type="resolution" value="1.75 A"/>
    <property type="chains" value="A=1-291"/>
</dbReference>
<evidence type="ECO:0000313" key="11">
    <source>
        <dbReference type="WormBase" id="ZK381.1a"/>
    </source>
</evidence>
<keyword evidence="15" id="KW-1267">Proteomics identification</keyword>
<dbReference type="GO" id="GO:0045143">
    <property type="term" value="P:homologous chromosome segregation"/>
    <property type="evidence" value="ECO:0000315"/>
    <property type="project" value="WormBase"/>
</dbReference>
<dbReference type="CTD" id="177462"/>
<dbReference type="Gene3D" id="3.30.900.10">
    <property type="entry name" value="HORMA domain"/>
    <property type="match status" value="1"/>
</dbReference>
<dbReference type="WormBase" id="ZK381.1a">
    <property type="protein sequence ID" value="CE07625"/>
    <property type="gene ID" value="WBGene00001862"/>
    <property type="gene designation" value="him-3"/>
</dbReference>
<dbReference type="OMA" id="KCASAFI"/>
<dbReference type="GO" id="GO:0003677">
    <property type="term" value="F:DNA binding"/>
    <property type="evidence" value="ECO:0000314"/>
    <property type="project" value="WormBase"/>
</dbReference>
<accession>G5EBG0</accession>
<dbReference type="KEGG" id="cel:CELE_ZK381.1"/>
<dbReference type="PDB" id="4TZL">
    <property type="method" value="X-ray"/>
    <property type="resolution" value="2.54 A"/>
    <property type="chains" value="C/D=274-291"/>
</dbReference>
<dbReference type="eggNOG" id="KOG4652">
    <property type="taxonomic scope" value="Eukaryota"/>
</dbReference>
<dbReference type="Bgee" id="WBGene00001862">
    <property type="expression patterns" value="Expressed in germ line (C elegans) and 4 other cell types or tissues"/>
</dbReference>
<gene>
    <name evidence="9 11" type="primary">him-3</name>
    <name evidence="9" type="ORF">CELE_ZK381.1</name>
    <name evidence="11" type="ORF">ZK381.1</name>
</gene>
<sequence>MATKEQIVEHRESEIPIASQWKATFPVDLEIEKNSEMFALRYIKCASAFILDRRGILDEKCFKTRTIDKLLVTAFQSSVPAAKRVSSTFDGLRDAIQQGYLREFAIVFYKKPNEEDINEVFAFRFAYGDEGEIFVSLNNGIDTNESSQELLQAKFVDTDNTKQMFASTIKKLHRCIKKMEPLPQGSDASFRVSYTEKAPKDYTPEGYLLSPMFYTLNQDIRKASIGIVCGGHHKIQMLAASQYLKQDFDLDKTTTLNPNMSIMANQSKRKGRISRDSPYGLSQGITKKNKD</sequence>
<evidence type="ECO:0000256" key="6">
    <source>
        <dbReference type="SAM" id="MobiDB-lite"/>
    </source>
</evidence>
<dbReference type="PDB" id="4TZS">
    <property type="method" value="X-ray"/>
    <property type="resolution" value="2.55 A"/>
    <property type="chains" value="C/D=275-291"/>
</dbReference>
<evidence type="ECO:0000256" key="5">
    <source>
        <dbReference type="ARBA" id="ARBA00023254"/>
    </source>
</evidence>
<dbReference type="PANTHER" id="PTHR48225:SF7">
    <property type="entry name" value="MEIOSIS-SPECIFIC PROTEIN HOP1"/>
    <property type="match status" value="1"/>
</dbReference>
<dbReference type="PDB" id="4TZO">
    <property type="method" value="X-ray"/>
    <property type="resolution" value="2.40 A"/>
    <property type="chains" value="B/D/F/H=275-291"/>
</dbReference>
<dbReference type="RefSeq" id="NP_501078.1">
    <property type="nucleotide sequence ID" value="NM_068677.7"/>
</dbReference>
<keyword evidence="12 13" id="KW-0002">3D-structure</keyword>
<evidence type="ECO:0007829" key="15">
    <source>
        <dbReference type="PeptideAtlas" id="G5EBG0"/>
    </source>
</evidence>
<dbReference type="GO" id="GO:0007062">
    <property type="term" value="P:sister chromatid cohesion"/>
    <property type="evidence" value="ECO:0000304"/>
    <property type="project" value="WormBase"/>
</dbReference>
<reference evidence="12 13" key="4">
    <citation type="journal article" date="2014" name="Dev. Cell">
        <title>The chromosome axis controls meiotic events through a hierarchical assembly of HORMA domain proteins.</title>
        <authorList>
            <person name="Kim Y."/>
            <person name="Rosenberg S.C."/>
            <person name="Kugel C.L."/>
            <person name="Kostow N."/>
            <person name="Rog O."/>
            <person name="Davydov V."/>
            <person name="Su T.Y."/>
            <person name="Dernburg A.F."/>
            <person name="Corbett K.D."/>
        </authorList>
    </citation>
    <scope>X-RAY CRYSTALLOGRAPHY (1.75 ANGSTROMS)</scope>
</reference>
<keyword evidence="3" id="KW-0158">Chromosome</keyword>
<dbReference type="PDB" id="8CXK">
    <property type="method" value="X-ray"/>
    <property type="resolution" value="1.30 A"/>
    <property type="chains" value="A=1-291"/>
</dbReference>
<dbReference type="AlphaFoldDB" id="G5EBG0"/>
<dbReference type="PDBsum" id="4TZL"/>
<dbReference type="GO" id="GO:0030997">
    <property type="term" value="P:regulation of centriole-centriole cohesion"/>
    <property type="evidence" value="ECO:0000315"/>
    <property type="project" value="UniProtKB"/>
</dbReference>
<reference evidence="9 10" key="1">
    <citation type="journal article" date="1998" name="Science">
        <title>Genome sequence of the nematode C. elegans: a platform for investigating biology.</title>
        <authorList>
            <consortium name="The C. elegans sequencing consortium"/>
            <person name="Sulson J.E."/>
            <person name="Waterston R."/>
        </authorList>
    </citation>
    <scope>NUCLEOTIDE SEQUENCE [LARGE SCALE GENOMIC DNA]</scope>
    <source>
        <strain evidence="9 10">Bristol N2</strain>
    </source>
</reference>
<dbReference type="STRING" id="6239.ZK381.1a.2"/>
<evidence type="ECO:0007829" key="12">
    <source>
        <dbReference type="PDB" id="4TRK"/>
    </source>
</evidence>
<dbReference type="ComplexPortal" id="CPX-3388">
    <property type="entry name" value="Synaptonemal complex"/>
</dbReference>
<dbReference type="PDBsum" id="4TZJ"/>
<dbReference type="PDBsum" id="4TRK"/>
<feature type="region of interest" description="Disordered" evidence="6">
    <location>
        <begin position="259"/>
        <end position="291"/>
    </location>
</feature>
<evidence type="ECO:0007829" key="13">
    <source>
        <dbReference type="PDB" id="4TZJ"/>
    </source>
</evidence>
<dbReference type="GO" id="GO:0000794">
    <property type="term" value="C:condensed nuclear chromosome"/>
    <property type="evidence" value="ECO:0000314"/>
    <property type="project" value="WormBase"/>
</dbReference>
<dbReference type="PIR" id="T29178">
    <property type="entry name" value="T29178"/>
</dbReference>
<dbReference type="PROSITE" id="PS50815">
    <property type="entry name" value="HORMA"/>
    <property type="match status" value="1"/>
</dbReference>
<keyword evidence="4" id="KW-0539">Nucleus</keyword>
<evidence type="ECO:0000313" key="8">
    <source>
        <dbReference type="EMBL" id="AAD51103.1"/>
    </source>
</evidence>
<dbReference type="SMR" id="G5EBG0"/>
<keyword evidence="5" id="KW-0469">Meiosis</keyword>
<dbReference type="InterPro" id="IPR036570">
    <property type="entry name" value="HORMA_dom_sf"/>
</dbReference>
<dbReference type="SUPFAM" id="SSF56019">
    <property type="entry name" value="The spindle assembly checkpoint protein mad2"/>
    <property type="match status" value="1"/>
</dbReference>
<reference evidence="9" key="3">
    <citation type="submission" date="2003-03" db="EMBL/GenBank/DDBJ databases">
        <authorList>
            <person name="Sulson J.E."/>
            <person name="Waterston R."/>
        </authorList>
    </citation>
    <scope>NUCLEOTIDE SEQUENCE</scope>
    <source>
        <strain evidence="9">Bristol N2</strain>
    </source>
</reference>
<proteinExistence type="evidence at protein level"/>
<evidence type="ECO:0000256" key="3">
    <source>
        <dbReference type="ARBA" id="ARBA00022454"/>
    </source>
</evidence>
<dbReference type="Pfam" id="PF02301">
    <property type="entry name" value="HORMA"/>
    <property type="match status" value="1"/>
</dbReference>
<dbReference type="OrthoDB" id="1928087at2759"/>
<dbReference type="InterPro" id="IPR051294">
    <property type="entry name" value="HORMA_MeioticProgression"/>
</dbReference>
<dbReference type="Proteomes" id="UP000001940">
    <property type="component" value="Chromosome IV"/>
</dbReference>
<evidence type="ECO:0000256" key="1">
    <source>
        <dbReference type="ARBA" id="ARBA00004123"/>
    </source>
</evidence>